<dbReference type="Proteomes" id="UP001186944">
    <property type="component" value="Unassembled WGS sequence"/>
</dbReference>
<reference evidence="2" key="1">
    <citation type="submission" date="2019-08" db="EMBL/GenBank/DDBJ databases">
        <title>The improved chromosome-level genome for the pearl oyster Pinctada fucata martensii using PacBio sequencing and Hi-C.</title>
        <authorList>
            <person name="Zheng Z."/>
        </authorList>
    </citation>
    <scope>NUCLEOTIDE SEQUENCE</scope>
    <source>
        <strain evidence="2">ZZ-2019</strain>
        <tissue evidence="2">Adductor muscle</tissue>
    </source>
</reference>
<dbReference type="EMBL" id="VSWD01000008">
    <property type="protein sequence ID" value="KAK3095435.1"/>
    <property type="molecule type" value="Genomic_DNA"/>
</dbReference>
<evidence type="ECO:0000256" key="1">
    <source>
        <dbReference type="SAM" id="MobiDB-lite"/>
    </source>
</evidence>
<proteinExistence type="predicted"/>
<organism evidence="2 3">
    <name type="scientific">Pinctada imbricata</name>
    <name type="common">Atlantic pearl-oyster</name>
    <name type="synonym">Pinctada martensii</name>
    <dbReference type="NCBI Taxonomy" id="66713"/>
    <lineage>
        <taxon>Eukaryota</taxon>
        <taxon>Metazoa</taxon>
        <taxon>Spiralia</taxon>
        <taxon>Lophotrochozoa</taxon>
        <taxon>Mollusca</taxon>
        <taxon>Bivalvia</taxon>
        <taxon>Autobranchia</taxon>
        <taxon>Pteriomorphia</taxon>
        <taxon>Pterioida</taxon>
        <taxon>Pterioidea</taxon>
        <taxon>Pteriidae</taxon>
        <taxon>Pinctada</taxon>
    </lineage>
</organism>
<accession>A0AA88Y9E4</accession>
<comment type="caution">
    <text evidence="2">The sequence shown here is derived from an EMBL/GenBank/DDBJ whole genome shotgun (WGS) entry which is preliminary data.</text>
</comment>
<sequence length="340" mass="39315">MDLLDGREFTTPPPTVPPTDDNGDDDIDDDDNDDDDDDDRRGPELIHRIRGSCGIVAAYGTYLFANFPEGPVEEPVAPLVAKNFTKEIKTFLSIVKLAGSDKTVYLRGLMDSIGAKILHYQTQCPALKLQQFMVYILRLQLDRLMREENGTMYGELMTILEPVFGTEAAKYAEGSVKFIHKFLFEEIIDNIMENELGEMKTFIRKFRKIAARRLTVRVRLPLKRWIKLLGAFMKKFNRALQCPTKQEVLDFHVGQSQRFRERFTDDIIENQVVVAFEELIKENMPFPPGSDPKPTIDAILTVLKKYIRDVLYHYNRYEQHIKGNSLYQMEPFFAKMLSKD</sequence>
<name>A0AA88Y9E4_PINIB</name>
<evidence type="ECO:0000313" key="2">
    <source>
        <dbReference type="EMBL" id="KAK3095435.1"/>
    </source>
</evidence>
<keyword evidence="3" id="KW-1185">Reference proteome</keyword>
<feature type="region of interest" description="Disordered" evidence="1">
    <location>
        <begin position="1"/>
        <end position="44"/>
    </location>
</feature>
<evidence type="ECO:0000313" key="3">
    <source>
        <dbReference type="Proteomes" id="UP001186944"/>
    </source>
</evidence>
<dbReference type="AlphaFoldDB" id="A0AA88Y9E4"/>
<feature type="compositionally biased region" description="Acidic residues" evidence="1">
    <location>
        <begin position="21"/>
        <end position="38"/>
    </location>
</feature>
<gene>
    <name evidence="2" type="ORF">FSP39_014662</name>
</gene>
<protein>
    <submittedName>
        <fullName evidence="2">Uncharacterized protein</fullName>
    </submittedName>
</protein>